<sequence length="170" mass="18774">MFSRLSTGGFVTAANTTEEEDYVDTPDWLTPCYTNSDCACNAFYCQDTSRCNRRCYCGRGGCDLSRCTDSCHCDGGDCDMTGCKWSWNCSCRGGNCKTVVNYGKIVLGVGCAIVAVLLLYKWWKDYQAKQSMEQNTYSPTQNQDQTAYPVPLKNEEPEFVVGAAPDKSAA</sequence>
<keyword evidence="3" id="KW-1185">Reference proteome</keyword>
<accession>A0AAD3CKP0</accession>
<feature type="transmembrane region" description="Helical" evidence="1">
    <location>
        <begin position="105"/>
        <end position="123"/>
    </location>
</feature>
<reference evidence="2 3" key="1">
    <citation type="journal article" date="2021" name="Sci. Rep.">
        <title>The genome of the diatom Chaetoceros tenuissimus carries an ancient integrated fragment of an extant virus.</title>
        <authorList>
            <person name="Hongo Y."/>
            <person name="Kimura K."/>
            <person name="Takaki Y."/>
            <person name="Yoshida Y."/>
            <person name="Baba S."/>
            <person name="Kobayashi G."/>
            <person name="Nagasaki K."/>
            <person name="Hano T."/>
            <person name="Tomaru Y."/>
        </authorList>
    </citation>
    <scope>NUCLEOTIDE SEQUENCE [LARGE SCALE GENOMIC DNA]</scope>
    <source>
        <strain evidence="2 3">NIES-3715</strain>
    </source>
</reference>
<evidence type="ECO:0000313" key="2">
    <source>
        <dbReference type="EMBL" id="GFH47696.1"/>
    </source>
</evidence>
<dbReference type="EMBL" id="BLLK01000023">
    <property type="protein sequence ID" value="GFH47696.1"/>
    <property type="molecule type" value="Genomic_DNA"/>
</dbReference>
<dbReference type="Proteomes" id="UP001054902">
    <property type="component" value="Unassembled WGS sequence"/>
</dbReference>
<gene>
    <name evidence="2" type="ORF">CTEN210_04171</name>
</gene>
<evidence type="ECO:0000256" key="1">
    <source>
        <dbReference type="SAM" id="Phobius"/>
    </source>
</evidence>
<keyword evidence="1" id="KW-1133">Transmembrane helix</keyword>
<dbReference type="AlphaFoldDB" id="A0AAD3CKP0"/>
<keyword evidence="1" id="KW-0472">Membrane</keyword>
<organism evidence="2 3">
    <name type="scientific">Chaetoceros tenuissimus</name>
    <dbReference type="NCBI Taxonomy" id="426638"/>
    <lineage>
        <taxon>Eukaryota</taxon>
        <taxon>Sar</taxon>
        <taxon>Stramenopiles</taxon>
        <taxon>Ochrophyta</taxon>
        <taxon>Bacillariophyta</taxon>
        <taxon>Coscinodiscophyceae</taxon>
        <taxon>Chaetocerotophycidae</taxon>
        <taxon>Chaetocerotales</taxon>
        <taxon>Chaetocerotaceae</taxon>
        <taxon>Chaetoceros</taxon>
    </lineage>
</organism>
<protein>
    <submittedName>
        <fullName evidence="2">Uncharacterized protein</fullName>
    </submittedName>
</protein>
<keyword evidence="1" id="KW-0812">Transmembrane</keyword>
<evidence type="ECO:0000313" key="3">
    <source>
        <dbReference type="Proteomes" id="UP001054902"/>
    </source>
</evidence>
<comment type="caution">
    <text evidence="2">The sequence shown here is derived from an EMBL/GenBank/DDBJ whole genome shotgun (WGS) entry which is preliminary data.</text>
</comment>
<name>A0AAD3CKP0_9STRA</name>
<proteinExistence type="predicted"/>